<dbReference type="Proteomes" id="UP000008820">
    <property type="component" value="Chromosome 2"/>
</dbReference>
<reference evidence="1" key="2">
    <citation type="submission" date="2020-05" db="UniProtKB">
        <authorList>
            <consortium name="EnsemblMetazoa"/>
        </authorList>
    </citation>
    <scope>IDENTIFICATION</scope>
    <source>
        <strain evidence="1">LVP_AGWG</strain>
    </source>
</reference>
<keyword evidence="2" id="KW-1185">Reference proteome</keyword>
<dbReference type="InParanoid" id="A0A6I8U2A1"/>
<evidence type="ECO:0000313" key="2">
    <source>
        <dbReference type="Proteomes" id="UP000008820"/>
    </source>
</evidence>
<protein>
    <submittedName>
        <fullName evidence="1">Uncharacterized protein</fullName>
    </submittedName>
</protein>
<reference evidence="1 2" key="1">
    <citation type="submission" date="2017-06" db="EMBL/GenBank/DDBJ databases">
        <title>Aedes aegypti genome working group (AGWG) sequencing and assembly.</title>
        <authorList>
            <consortium name="Aedes aegypti Genome Working Group (AGWG)"/>
            <person name="Matthews B.J."/>
        </authorList>
    </citation>
    <scope>NUCLEOTIDE SEQUENCE [LARGE SCALE GENOMIC DNA]</scope>
    <source>
        <strain evidence="1 2">LVP_AGWG</strain>
    </source>
</reference>
<dbReference type="OrthoDB" id="7760234at2759"/>
<dbReference type="AlphaFoldDB" id="A0A6I8U2A1"/>
<dbReference type="EnsemblMetazoa" id="AAEL024275-RA">
    <property type="protein sequence ID" value="AAEL024275-PA"/>
    <property type="gene ID" value="AAEL024275"/>
</dbReference>
<organism evidence="1 2">
    <name type="scientific">Aedes aegypti</name>
    <name type="common">Yellowfever mosquito</name>
    <name type="synonym">Culex aegypti</name>
    <dbReference type="NCBI Taxonomy" id="7159"/>
    <lineage>
        <taxon>Eukaryota</taxon>
        <taxon>Metazoa</taxon>
        <taxon>Ecdysozoa</taxon>
        <taxon>Arthropoda</taxon>
        <taxon>Hexapoda</taxon>
        <taxon>Insecta</taxon>
        <taxon>Pterygota</taxon>
        <taxon>Neoptera</taxon>
        <taxon>Endopterygota</taxon>
        <taxon>Diptera</taxon>
        <taxon>Nematocera</taxon>
        <taxon>Culicoidea</taxon>
        <taxon>Culicidae</taxon>
        <taxon>Culicinae</taxon>
        <taxon>Aedini</taxon>
        <taxon>Aedes</taxon>
        <taxon>Stegomyia</taxon>
    </lineage>
</organism>
<gene>
    <name evidence="1" type="primary">110677038</name>
</gene>
<name>A0A6I8U2A1_AEDAE</name>
<accession>A0A6I8U2A1</accession>
<sequence length="393" mass="44883">MVRQTLEEAAKFRKTLYSKLDAGVVPNHRELLHMVRILCAGMVNDLMKNQKYPTFDQKMTLAQKIIETFPILKVTKLSDESPDYSFFFWQNGGRGPNNEHTGLIHNHIRNECKNMSPSKKKYKRTPKRQQVTTVSSEIIEMAQRCAQLEPTSINFNSISRSMADTHDLLLMMVDANKPVNEILNVLPHLKSYNGIMIQKAYERLMPTYNKESNLKQLFARGLLNESGSFSSFQDAHVRGCLRILLRLTRRGVRKTLQSIDPDSVDIEAELAAPVIQLIENTEASLQQQLMKYVATNVHTDKEVAPHLIFNGNMYLMYIQTQVIICGTDSINALDTLFKSFTVFRLPPPATLQKILDFIEIMCYQTKRNSSRQTVNNLAKSFRDSLDAEASDSD</sequence>
<evidence type="ECO:0000313" key="1">
    <source>
        <dbReference type="EnsemblMetazoa" id="AAEL024275-PA"/>
    </source>
</evidence>
<proteinExistence type="predicted"/>